<evidence type="ECO:0000256" key="4">
    <source>
        <dbReference type="ARBA" id="ARBA00022679"/>
    </source>
</evidence>
<dbReference type="PANTHER" id="PTHR37316">
    <property type="entry name" value="TEICHOIC ACID GLYCEROL-PHOSPHATE PRIMASE"/>
    <property type="match status" value="1"/>
</dbReference>
<evidence type="ECO:0000313" key="7">
    <source>
        <dbReference type="EMBL" id="MCH9275499.1"/>
    </source>
</evidence>
<comment type="caution">
    <text evidence="7">The sequence shown here is derived from an EMBL/GenBank/DDBJ whole genome shotgun (WGS) entry which is preliminary data.</text>
</comment>
<dbReference type="InterPro" id="IPR007554">
    <property type="entry name" value="Glycerophosphate_synth"/>
</dbReference>
<comment type="subcellular location">
    <subcellularLocation>
        <location evidence="1">Cell membrane</location>
        <topology evidence="1">Peripheral membrane protein</topology>
    </subcellularLocation>
</comment>
<dbReference type="Pfam" id="PF04464">
    <property type="entry name" value="Glyphos_transf"/>
    <property type="match status" value="1"/>
</dbReference>
<keyword evidence="4" id="KW-0808">Transferase</keyword>
<dbReference type="EMBL" id="JAFEJT020000012">
    <property type="protein sequence ID" value="MCH9275499.1"/>
    <property type="molecule type" value="Genomic_DNA"/>
</dbReference>
<evidence type="ECO:0000256" key="6">
    <source>
        <dbReference type="ARBA" id="ARBA00023136"/>
    </source>
</evidence>
<dbReference type="RefSeq" id="WP_241513282.1">
    <property type="nucleotide sequence ID" value="NZ_JAFEJT020000012.1"/>
</dbReference>
<keyword evidence="6" id="KW-0472">Membrane</keyword>
<sequence>MMMSKSAARLAIGGFRLTLLALYRMFRHLPRHRRIVCLSRESDTAPIDFELVADYVVSHHPGYSVRILARKLRNPVTYAAHMVRQLYYIATSEAVLLDTYAIAVSLLAGHIDVPVVQMWHALGNMKKFGYTAIGNGEGRDRTMASLMNMHKGYTSLLISSKSFITDYAAGFGVSPSIIHEAPLPRTDLLLDRAYRTRRRESIMRRFPQLQGKRNIVYCPTFRKRTPVNQSQAMHALVDAIDFGRYNLIVKTHPLDDLHFDDPRVIQDYPDSYDMLFAADYVISDYSTVIYEAGLLDLPVFLYGYDWKEYSSRRSLYIDPRRDIPTLFTADAGEIMDAIAHDRFNRAAYRTFIRRNVAVPSHGSCTQRVVEHVFDLMNRSQRSE</sequence>
<reference evidence="7 8" key="2">
    <citation type="journal article" date="2021" name="Syst. Appl. Microbiol.">
        <title>Phylogenetic classification of ten novel species belonging to the genus Bifidobacterium comprising B. phasiani sp. nov., B. pongonis sp. nov., B. saguinibicoloris sp. nov., B. colobi sp. nov., B. simiiventris sp. nov., B. santillanense sp. nov., B. miconis sp. nov., B. amazonense sp. nov., B. pluvialisilvae sp. nov., and B. miconisargentati sp. nov.</title>
        <authorList>
            <person name="Lugli G.A."/>
            <person name="Calvete-Torre I."/>
            <person name="Alessandri G."/>
            <person name="Milani C."/>
            <person name="Turroni F."/>
            <person name="Laiolo P."/>
            <person name="Ossiprandi M.C."/>
            <person name="Margolles A."/>
            <person name="Ruiz L."/>
            <person name="Ventura M."/>
        </authorList>
    </citation>
    <scope>NUCLEOTIDE SEQUENCE [LARGE SCALE GENOMIC DNA]</scope>
    <source>
        <strain evidence="7 8">MA1</strain>
    </source>
</reference>
<evidence type="ECO:0000256" key="1">
    <source>
        <dbReference type="ARBA" id="ARBA00004202"/>
    </source>
</evidence>
<gene>
    <name evidence="7" type="ORF">JS533_004305</name>
</gene>
<dbReference type="Gene3D" id="3.40.50.11820">
    <property type="match status" value="1"/>
</dbReference>
<dbReference type="SUPFAM" id="SSF53756">
    <property type="entry name" value="UDP-Glycosyltransferase/glycogen phosphorylase"/>
    <property type="match status" value="1"/>
</dbReference>
<organism evidence="7 8">
    <name type="scientific">Bifidobacterium amazonense</name>
    <dbReference type="NCBI Taxonomy" id="2809027"/>
    <lineage>
        <taxon>Bacteria</taxon>
        <taxon>Bacillati</taxon>
        <taxon>Actinomycetota</taxon>
        <taxon>Actinomycetes</taxon>
        <taxon>Bifidobacteriales</taxon>
        <taxon>Bifidobacteriaceae</taxon>
        <taxon>Bifidobacterium</taxon>
    </lineage>
</organism>
<keyword evidence="5" id="KW-0777">Teichoic acid biosynthesis</keyword>
<reference evidence="7 8" key="1">
    <citation type="journal article" date="2021" name="Environ. Microbiol.">
        <title>Genetic insights into the dark matter of the mammalian gut microbiota through targeted genome reconstruction.</title>
        <authorList>
            <person name="Lugli G.A."/>
            <person name="Alessandri G."/>
            <person name="Milani C."/>
            <person name="Viappiani A."/>
            <person name="Fontana F."/>
            <person name="Tarracchini C."/>
            <person name="Mancabelli L."/>
            <person name="Argentini C."/>
            <person name="Ruiz L."/>
            <person name="Margolles A."/>
            <person name="van Sinderen D."/>
            <person name="Turroni F."/>
            <person name="Ventura M."/>
        </authorList>
    </citation>
    <scope>NUCLEOTIDE SEQUENCE [LARGE SCALE GENOMIC DNA]</scope>
    <source>
        <strain evidence="7 8">MA1</strain>
    </source>
</reference>
<dbReference type="Gene3D" id="3.40.50.12580">
    <property type="match status" value="1"/>
</dbReference>
<evidence type="ECO:0000256" key="3">
    <source>
        <dbReference type="ARBA" id="ARBA00022475"/>
    </source>
</evidence>
<dbReference type="PANTHER" id="PTHR37316:SF2">
    <property type="entry name" value="TEICHOIC ACID RIBITOL-PHOSPHATE POLYMERASE TARK"/>
    <property type="match status" value="1"/>
</dbReference>
<evidence type="ECO:0000256" key="2">
    <source>
        <dbReference type="ARBA" id="ARBA00010488"/>
    </source>
</evidence>
<dbReference type="InterPro" id="IPR051612">
    <property type="entry name" value="Teichoic_Acid_Biosynth"/>
</dbReference>
<accession>A0ABS9VTU4</accession>
<proteinExistence type="inferred from homology"/>
<comment type="similarity">
    <text evidence="2">Belongs to the CDP-glycerol glycerophosphotransferase family.</text>
</comment>
<evidence type="ECO:0000313" key="8">
    <source>
        <dbReference type="Proteomes" id="UP000710815"/>
    </source>
</evidence>
<protein>
    <submittedName>
        <fullName evidence="7">CDP-glycerol glycerophosphotransferase family protein</fullName>
    </submittedName>
</protein>
<keyword evidence="3" id="KW-1003">Cell membrane</keyword>
<name>A0ABS9VTU4_9BIFI</name>
<dbReference type="Proteomes" id="UP000710815">
    <property type="component" value="Unassembled WGS sequence"/>
</dbReference>
<dbReference type="InterPro" id="IPR043149">
    <property type="entry name" value="TagF_N"/>
</dbReference>
<evidence type="ECO:0000256" key="5">
    <source>
        <dbReference type="ARBA" id="ARBA00022944"/>
    </source>
</evidence>
<dbReference type="InterPro" id="IPR043148">
    <property type="entry name" value="TagF_C"/>
</dbReference>
<keyword evidence="8" id="KW-1185">Reference proteome</keyword>